<dbReference type="RefSeq" id="WP_270023121.1">
    <property type="nucleotide sequence ID" value="NZ_JAPDDP010000002.1"/>
</dbReference>
<gene>
    <name evidence="1" type="ORF">OJ997_00975</name>
</gene>
<name>A0A9X3N5S4_9ACTN</name>
<sequence>MSQVDHFAKSSGLAFEREAARRIPELLADLLDEPVSRFEHAPDGGVDVVARDDRDRVWAFQVKNSGGPGAVTSASERLAAAPDAIPVLVVPYMTPAGARTAAERNINWLDLAGNASIRAENLYLSREGRPSVFKTPGRPSSPFAPKSARITRALLQDPRRWWRQKGLAEVTGLDDGSVSRTVRRLDQEQLLERDGHTLRPADPDTLLDAWTDAYRFDAHDVIVGHASGSGIELTRDLSQRLRELGIAHAATGLPAAWLLDRFATFRISTIYVDGDPRDAADRLEIRRNERGANVQLVGPNDAAVMAFRREIDGVPIVSPVQAYLDLRALPERASEAAEHLREQRLLWPE</sequence>
<accession>A0A9X3N5S4</accession>
<protein>
    <submittedName>
        <fullName evidence="1">Type IV toxin-antitoxin system AbiEi family antitoxin</fullName>
    </submittedName>
</protein>
<keyword evidence="2" id="KW-1185">Reference proteome</keyword>
<comment type="caution">
    <text evidence="1">The sequence shown here is derived from an EMBL/GenBank/DDBJ whole genome shotgun (WGS) entry which is preliminary data.</text>
</comment>
<dbReference type="Proteomes" id="UP001147653">
    <property type="component" value="Unassembled WGS sequence"/>
</dbReference>
<evidence type="ECO:0000313" key="1">
    <source>
        <dbReference type="EMBL" id="MDA0178852.1"/>
    </source>
</evidence>
<dbReference type="InterPro" id="IPR036390">
    <property type="entry name" value="WH_DNA-bd_sf"/>
</dbReference>
<evidence type="ECO:0000313" key="2">
    <source>
        <dbReference type="Proteomes" id="UP001147653"/>
    </source>
</evidence>
<organism evidence="1 2">
    <name type="scientific">Solirubrobacter phytolaccae</name>
    <dbReference type="NCBI Taxonomy" id="1404360"/>
    <lineage>
        <taxon>Bacteria</taxon>
        <taxon>Bacillati</taxon>
        <taxon>Actinomycetota</taxon>
        <taxon>Thermoleophilia</taxon>
        <taxon>Solirubrobacterales</taxon>
        <taxon>Solirubrobacteraceae</taxon>
        <taxon>Solirubrobacter</taxon>
    </lineage>
</organism>
<reference evidence="1" key="1">
    <citation type="submission" date="2022-10" db="EMBL/GenBank/DDBJ databases">
        <title>The WGS of Solirubrobacter phytolaccae KCTC 29190.</title>
        <authorList>
            <person name="Jiang Z."/>
        </authorList>
    </citation>
    <scope>NUCLEOTIDE SEQUENCE</scope>
    <source>
        <strain evidence="1">KCTC 29190</strain>
    </source>
</reference>
<proteinExistence type="predicted"/>
<dbReference type="SUPFAM" id="SSF46785">
    <property type="entry name" value="Winged helix' DNA-binding domain"/>
    <property type="match status" value="1"/>
</dbReference>
<dbReference type="AlphaFoldDB" id="A0A9X3N5S4"/>
<dbReference type="EMBL" id="JAPDDP010000002">
    <property type="protein sequence ID" value="MDA0178852.1"/>
    <property type="molecule type" value="Genomic_DNA"/>
</dbReference>